<dbReference type="Proteomes" id="UP001596447">
    <property type="component" value="Unassembled WGS sequence"/>
</dbReference>
<dbReference type="InterPro" id="IPR011051">
    <property type="entry name" value="RmlC_Cupin_sf"/>
</dbReference>
<dbReference type="EMBL" id="JBHTAR010000011">
    <property type="protein sequence ID" value="MFC7200355.1"/>
    <property type="molecule type" value="Genomic_DNA"/>
</dbReference>
<dbReference type="RefSeq" id="WP_279527137.1">
    <property type="nucleotide sequence ID" value="NZ_CP122312.1"/>
</dbReference>
<dbReference type="InterPro" id="IPR014710">
    <property type="entry name" value="RmlC-like_jellyroll"/>
</dbReference>
<dbReference type="Gene3D" id="2.60.120.10">
    <property type="entry name" value="Jelly Rolls"/>
    <property type="match status" value="1"/>
</dbReference>
<feature type="domain" description="Cupin type-2" evidence="1">
    <location>
        <begin position="44"/>
        <end position="116"/>
    </location>
</feature>
<evidence type="ECO:0000313" key="2">
    <source>
        <dbReference type="EMBL" id="MFC7200355.1"/>
    </source>
</evidence>
<gene>
    <name evidence="2" type="ORF">ACFQJ9_13185</name>
</gene>
<dbReference type="InterPro" id="IPR013096">
    <property type="entry name" value="Cupin_2"/>
</dbReference>
<dbReference type="SUPFAM" id="SSF51182">
    <property type="entry name" value="RmlC-like cupins"/>
    <property type="match status" value="1"/>
</dbReference>
<dbReference type="AlphaFoldDB" id="A0ABD5Z5B9"/>
<dbReference type="Pfam" id="PF07883">
    <property type="entry name" value="Cupin_2"/>
    <property type="match status" value="1"/>
</dbReference>
<comment type="caution">
    <text evidence="2">The sequence shown here is derived from an EMBL/GenBank/DDBJ whole genome shotgun (WGS) entry which is preliminary data.</text>
</comment>
<proteinExistence type="predicted"/>
<accession>A0ABD5Z5B9</accession>
<keyword evidence="3" id="KW-1185">Reference proteome</keyword>
<protein>
    <submittedName>
        <fullName evidence="2">Cupin domain-containing protein</fullName>
    </submittedName>
</protein>
<name>A0ABD5Z5B9_9EURY</name>
<reference evidence="2 3" key="1">
    <citation type="journal article" date="2019" name="Int. J. Syst. Evol. Microbiol.">
        <title>The Global Catalogue of Microorganisms (GCM) 10K type strain sequencing project: providing services to taxonomists for standard genome sequencing and annotation.</title>
        <authorList>
            <consortium name="The Broad Institute Genomics Platform"/>
            <consortium name="The Broad Institute Genome Sequencing Center for Infectious Disease"/>
            <person name="Wu L."/>
            <person name="Ma J."/>
        </authorList>
    </citation>
    <scope>NUCLEOTIDE SEQUENCE [LARGE SCALE GENOMIC DNA]</scope>
    <source>
        <strain evidence="2 3">XZGYJ-43</strain>
    </source>
</reference>
<sequence length="127" mass="13811">MTYRVVHTDDVPLTDVENETLPTPLGDVRRVAALLDTDDLSLDVWHVDAGEVAPVRPSAERETAYLVLDGRFVLVVGSGDDREETVVDAGCFVSVSHEHTHGFENQSREPASLLTIAAPATDAEQDE</sequence>
<dbReference type="CDD" id="cd02208">
    <property type="entry name" value="cupin_RmlC-like"/>
    <property type="match status" value="1"/>
</dbReference>
<evidence type="ECO:0000259" key="1">
    <source>
        <dbReference type="Pfam" id="PF07883"/>
    </source>
</evidence>
<organism evidence="2 3">
    <name type="scientific">Halospeciosus flavus</name>
    <dbReference type="NCBI Taxonomy" id="3032283"/>
    <lineage>
        <taxon>Archaea</taxon>
        <taxon>Methanobacteriati</taxon>
        <taxon>Methanobacteriota</taxon>
        <taxon>Stenosarchaea group</taxon>
        <taxon>Halobacteria</taxon>
        <taxon>Halobacteriales</taxon>
        <taxon>Halobacteriaceae</taxon>
        <taxon>Halospeciosus</taxon>
    </lineage>
</organism>
<evidence type="ECO:0000313" key="3">
    <source>
        <dbReference type="Proteomes" id="UP001596447"/>
    </source>
</evidence>